<feature type="compositionally biased region" description="Low complexity" evidence="1">
    <location>
        <begin position="1288"/>
        <end position="1298"/>
    </location>
</feature>
<dbReference type="Gene3D" id="2.130.10.10">
    <property type="entry name" value="YVTN repeat-like/Quinoprotein amine dehydrogenase"/>
    <property type="match status" value="1"/>
</dbReference>
<dbReference type="InterPro" id="IPR036322">
    <property type="entry name" value="WD40_repeat_dom_sf"/>
</dbReference>
<dbReference type="PANTHER" id="PTHR15728:SF0">
    <property type="entry name" value="PAN2-PAN3 DEADENYLATION COMPLEX CATALYTIC SUBUNIT PAN2"/>
    <property type="match status" value="1"/>
</dbReference>
<dbReference type="KEGG" id="bpg:Bathy01g00050"/>
<dbReference type="InterPro" id="IPR050785">
    <property type="entry name" value="PAN2-PAN3_catalytic_subunit"/>
</dbReference>
<dbReference type="InterPro" id="IPR028881">
    <property type="entry name" value="PAN2_UCH_dom"/>
</dbReference>
<dbReference type="GO" id="GO:0004535">
    <property type="term" value="F:poly(A)-specific ribonuclease activity"/>
    <property type="evidence" value="ECO:0007669"/>
    <property type="project" value="TreeGrafter"/>
</dbReference>
<organism evidence="3 4">
    <name type="scientific">Bathycoccus prasinos</name>
    <dbReference type="NCBI Taxonomy" id="41875"/>
    <lineage>
        <taxon>Eukaryota</taxon>
        <taxon>Viridiplantae</taxon>
        <taxon>Chlorophyta</taxon>
        <taxon>Mamiellophyceae</taxon>
        <taxon>Mamiellales</taxon>
        <taxon>Bathycoccaceae</taxon>
        <taxon>Bathycoccus</taxon>
    </lineage>
</organism>
<evidence type="ECO:0000313" key="3">
    <source>
        <dbReference type="EMBL" id="CCO14449.1"/>
    </source>
</evidence>
<dbReference type="SUPFAM" id="SSF50978">
    <property type="entry name" value="WD40 repeat-like"/>
    <property type="match status" value="1"/>
</dbReference>
<dbReference type="InterPro" id="IPR028889">
    <property type="entry name" value="USP"/>
</dbReference>
<dbReference type="RefSeq" id="XP_007515570.1">
    <property type="nucleotide sequence ID" value="XM_007515508.1"/>
</dbReference>
<feature type="compositionally biased region" description="Pro residues" evidence="1">
    <location>
        <begin position="1371"/>
        <end position="1382"/>
    </location>
</feature>
<feature type="compositionally biased region" description="Basic and acidic residues" evidence="1">
    <location>
        <begin position="844"/>
        <end position="853"/>
    </location>
</feature>
<dbReference type="Proteomes" id="UP000198341">
    <property type="component" value="Chromosome 1"/>
</dbReference>
<feature type="region of interest" description="Disordered" evidence="1">
    <location>
        <begin position="1288"/>
        <end position="1382"/>
    </location>
</feature>
<dbReference type="InterPro" id="IPR012337">
    <property type="entry name" value="RNaseH-like_sf"/>
</dbReference>
<dbReference type="FunFam" id="3.30.420.10:FF:000175">
    <property type="entry name" value="RNA exonuclease 5"/>
    <property type="match status" value="1"/>
</dbReference>
<reference evidence="3 4" key="1">
    <citation type="submission" date="2011-10" db="EMBL/GenBank/DDBJ databases">
        <authorList>
            <person name="Genoscope - CEA"/>
        </authorList>
    </citation>
    <scope>NUCLEOTIDE SEQUENCE [LARGE SCALE GENOMIC DNA]</scope>
    <source>
        <strain evidence="3 4">RCC 1105</strain>
    </source>
</reference>
<proteinExistence type="predicted"/>
<feature type="compositionally biased region" description="Low complexity" evidence="1">
    <location>
        <begin position="1343"/>
        <end position="1355"/>
    </location>
</feature>
<dbReference type="CDD" id="cd06143">
    <property type="entry name" value="PAN2_exo"/>
    <property type="match status" value="1"/>
</dbReference>
<evidence type="ECO:0000259" key="2">
    <source>
        <dbReference type="PROSITE" id="PS50235"/>
    </source>
</evidence>
<dbReference type="GO" id="GO:0000932">
    <property type="term" value="C:P-body"/>
    <property type="evidence" value="ECO:0007669"/>
    <property type="project" value="TreeGrafter"/>
</dbReference>
<dbReference type="InterPro" id="IPR038765">
    <property type="entry name" value="Papain-like_cys_pep_sf"/>
</dbReference>
<dbReference type="SMART" id="SM00479">
    <property type="entry name" value="EXOIII"/>
    <property type="match status" value="1"/>
</dbReference>
<dbReference type="SUPFAM" id="SSF54001">
    <property type="entry name" value="Cysteine proteinases"/>
    <property type="match status" value="1"/>
</dbReference>
<dbReference type="InterPro" id="IPR013520">
    <property type="entry name" value="Ribonucl_H"/>
</dbReference>
<evidence type="ECO:0000256" key="1">
    <source>
        <dbReference type="SAM" id="MobiDB-lite"/>
    </source>
</evidence>
<feature type="region of interest" description="Disordered" evidence="1">
    <location>
        <begin position="841"/>
        <end position="903"/>
    </location>
</feature>
<dbReference type="Gene3D" id="3.30.420.10">
    <property type="entry name" value="Ribonuclease H-like superfamily/Ribonuclease H"/>
    <property type="match status" value="1"/>
</dbReference>
<dbReference type="GO" id="GO:0000289">
    <property type="term" value="P:nuclear-transcribed mRNA poly(A) tail shortening"/>
    <property type="evidence" value="ECO:0007669"/>
    <property type="project" value="TreeGrafter"/>
</dbReference>
<feature type="compositionally biased region" description="Pro residues" evidence="1">
    <location>
        <begin position="1249"/>
        <end position="1258"/>
    </location>
</feature>
<feature type="compositionally biased region" description="Gly residues" evidence="1">
    <location>
        <begin position="892"/>
        <end position="901"/>
    </location>
</feature>
<dbReference type="Pfam" id="PF13423">
    <property type="entry name" value="UCH_1"/>
    <property type="match status" value="1"/>
</dbReference>
<feature type="region of interest" description="Disordered" evidence="1">
    <location>
        <begin position="1246"/>
        <end position="1265"/>
    </location>
</feature>
<dbReference type="EMBL" id="FO082278">
    <property type="protein sequence ID" value="CCO14449.1"/>
    <property type="molecule type" value="Genomic_DNA"/>
</dbReference>
<accession>K8E9X3</accession>
<dbReference type="InterPro" id="IPR015943">
    <property type="entry name" value="WD40/YVTN_repeat-like_dom_sf"/>
</dbReference>
<dbReference type="PROSITE" id="PS50235">
    <property type="entry name" value="USP_3"/>
    <property type="match status" value="1"/>
</dbReference>
<dbReference type="GO" id="GO:0031251">
    <property type="term" value="C:PAN complex"/>
    <property type="evidence" value="ECO:0007669"/>
    <property type="project" value="TreeGrafter"/>
</dbReference>
<protein>
    <submittedName>
        <fullName evidence="3">PAB-dependent poly(A)-specific ribonuclease subunit 2</fullName>
    </submittedName>
</protein>
<gene>
    <name evidence="3" type="ORF">Bathy01g00050</name>
</gene>
<dbReference type="OrthoDB" id="16516at2759"/>
<feature type="domain" description="USP" evidence="2">
    <location>
        <begin position="484"/>
        <end position="944"/>
    </location>
</feature>
<dbReference type="Pfam" id="PF00929">
    <property type="entry name" value="RNase_T"/>
    <property type="match status" value="1"/>
</dbReference>
<dbReference type="GO" id="GO:0003676">
    <property type="term" value="F:nucleic acid binding"/>
    <property type="evidence" value="ECO:0007669"/>
    <property type="project" value="InterPro"/>
</dbReference>
<evidence type="ECO:0000313" key="4">
    <source>
        <dbReference type="Proteomes" id="UP000198341"/>
    </source>
</evidence>
<dbReference type="eggNOG" id="KOG1275">
    <property type="taxonomic scope" value="Eukaryota"/>
</dbReference>
<dbReference type="SUPFAM" id="SSF53098">
    <property type="entry name" value="Ribonuclease H-like"/>
    <property type="match status" value="1"/>
</dbReference>
<dbReference type="Gene3D" id="3.90.70.10">
    <property type="entry name" value="Cysteine proteinases"/>
    <property type="match status" value="1"/>
</dbReference>
<dbReference type="STRING" id="41875.K8E9X3"/>
<dbReference type="GeneID" id="19017741"/>
<feature type="compositionally biased region" description="Polar residues" evidence="1">
    <location>
        <begin position="859"/>
        <end position="869"/>
    </location>
</feature>
<dbReference type="PANTHER" id="PTHR15728">
    <property type="entry name" value="DEADENYLATION COMPLEX CATALYTIC SUBUNIT PAN2"/>
    <property type="match status" value="1"/>
</dbReference>
<dbReference type="InterPro" id="IPR048841">
    <property type="entry name" value="PAN2_N"/>
</dbReference>
<keyword evidence="4" id="KW-1185">Reference proteome</keyword>
<dbReference type="Pfam" id="PF20770">
    <property type="entry name" value="PAN2_N"/>
    <property type="match status" value="1"/>
</dbReference>
<dbReference type="InterPro" id="IPR036397">
    <property type="entry name" value="RNaseH_sf"/>
</dbReference>
<feature type="compositionally biased region" description="Pro residues" evidence="1">
    <location>
        <begin position="1304"/>
        <end position="1331"/>
    </location>
</feature>
<name>K8E9X3_9CHLO</name>
<sequence>MDALYPYGVSTTLPHHLEELGHVLAPPVTVAKFDSSEELLWTGTETGSLTLSHAPSLERHCAIQDREYAIADVVPIGGGAISVSGNSVGYHTTGGETTLDVVTGEGRDSPYTCAAYEHGRGHVGGKLYVGKASAGIVHFDPVSGIVIKNVKTGQGTMRMEWGTQRGLLAAGGLHGELCFRDPRNGLREEMRIDAHQGAVCSLTCQNDITATCGFTSRGGSLVLDQFVKVYDTRFTARAIHHLHFPAGPVAIKFNPASTGVLFMASESGFIQANDINNSAGLPYQFQVDLQGATMYSMDISSSGQCVSFGDTSGWVHTWCTNDSALVNYNSYETAVPVADATNFHLPDPSVAVNPYGQANNSGGFLSMVNPNSAGMSSVGGGGGGGSSGGIPSMVGGLSTRTSAYSSNNPYHNRGLKPGEVRRAHYYLLKSRIAPPAEAGDLERDRASKQNLPKLYQRVECNRSFKAERKFESFDFRSFNKTCLPGLTNDLANCYVNPVLQMLHFVPELRSRVMSHTCEREFCLTCELSFLSHMLNTCPSGSACQPLNFLRTLRQVREAAALGLIEGNGGELEARSEKSPAKRIQAFQRFILEQLHKEESSNGGKTSISTALTSVEESFGIITQEKLRCAQCARDEKKEMRKFQIDLQYPSDRSIPRPSFVDLLVKSMCIKQEVRAWCESHKAYTRMAQTKFAEKLPNVLSISLGMRDMLDLHWWGVKSDAVPGSEGFSEKLHEHWLPHFMQLVPGGGTLSAKHGSEAKDFENFENGIVYELTGLVVFARKPNDKPQHQQQQPQRDISKLEGHLVSFIKVKPPYVDTPGCFDVASPVGLTPGVSPLVFKKATSTNKEKNKEESSAKATIKSVTPSSSKLRSNAMEFGAEKAEPFTPKNASSKMGGGGGGSSSGSGAEKSEWLLFNDFVVSEVSKDEVTQLYGHLKLPCLCLYTRVDKKPLNLPDSPITEALYRKITLGVAIPKSVPFKPFLLQGDDMPSPGYLVGIDAEFVQLVPAIMEKLADGSEVESIPARLGLARISVVRGQGSEKFTPIIDDYIRAVEPVNDYLTRFSGLVPGDLDPAVSSHFITQLKHAYLKLRYLIDCGCIFVGHGLKQDFKMINIVVPPSQIIDTVELFHFKRQRKLGLKFLSKYLLKEDIQSKTHDSIEDARTALKLYEKYEEMQMYGDFDEQLLEIYRFGKLFGFKEVDEATTAAADEATAGAGKKNMTTTAAKGGFDDTAANNELVHSTSMLSFGANEFLPPPSPPPPHLSSHNVHHSSAAAVAAAAAAAAFANAAAQAQAQHQAQQQQNVLTFQPPPPPHSFAPPPPPPPSFAPPPMPNMAPPAGANQRFAGQPQQPQQPQHNNNIPPPPSGPRFLTSQPPAKPPPLPPRRL</sequence>